<dbReference type="PROSITE" id="PS00674">
    <property type="entry name" value="AAA"/>
    <property type="match status" value="1"/>
</dbReference>
<dbReference type="GO" id="GO:0005886">
    <property type="term" value="C:plasma membrane"/>
    <property type="evidence" value="ECO:0007669"/>
    <property type="project" value="TreeGrafter"/>
</dbReference>
<dbReference type="InterPro" id="IPR027417">
    <property type="entry name" value="P-loop_NTPase"/>
</dbReference>
<comment type="similarity">
    <text evidence="1">Belongs to the AAA ATPase family.</text>
</comment>
<accession>A0AAE6EDR7</accession>
<gene>
    <name evidence="4" type="ORF">CFBP5877_01210</name>
</gene>
<evidence type="ECO:0000313" key="5">
    <source>
        <dbReference type="Proteomes" id="UP000298579"/>
    </source>
</evidence>
<name>A0AAE6EDR7_AGRTU</name>
<dbReference type="Pfam" id="PF01434">
    <property type="entry name" value="Peptidase_M41"/>
    <property type="match status" value="1"/>
</dbReference>
<evidence type="ECO:0000259" key="3">
    <source>
        <dbReference type="SMART" id="SM00382"/>
    </source>
</evidence>
<dbReference type="Gene3D" id="1.20.58.760">
    <property type="entry name" value="Peptidase M41"/>
    <property type="match status" value="1"/>
</dbReference>
<dbReference type="GO" id="GO:0030163">
    <property type="term" value="P:protein catabolic process"/>
    <property type="evidence" value="ECO:0007669"/>
    <property type="project" value="TreeGrafter"/>
</dbReference>
<dbReference type="SMART" id="SM00382">
    <property type="entry name" value="AAA"/>
    <property type="match status" value="1"/>
</dbReference>
<reference evidence="4 5" key="1">
    <citation type="submission" date="2019-04" db="EMBL/GenBank/DDBJ databases">
        <title>Complete genome sequence of Agrobacterium tumefaciens CFBP5877.</title>
        <authorList>
            <person name="Huang Y.-Y."/>
            <person name="Chiang H.-Y."/>
            <person name="Chou L."/>
            <person name="Lai E.-M."/>
            <person name="Kuo C.-H."/>
        </authorList>
    </citation>
    <scope>NUCLEOTIDE SEQUENCE [LARGE SCALE GENOMIC DNA]</scope>
    <source>
        <strain evidence="4 5">CFBP5877</strain>
    </source>
</reference>
<dbReference type="GO" id="GO:0016887">
    <property type="term" value="F:ATP hydrolysis activity"/>
    <property type="evidence" value="ECO:0007669"/>
    <property type="project" value="InterPro"/>
</dbReference>
<dbReference type="CDD" id="cd19481">
    <property type="entry name" value="RecA-like_protease"/>
    <property type="match status" value="1"/>
</dbReference>
<feature type="region of interest" description="Disordered" evidence="2">
    <location>
        <begin position="175"/>
        <end position="197"/>
    </location>
</feature>
<dbReference type="EMBL" id="CP039897">
    <property type="protein sequence ID" value="QCL77837.1"/>
    <property type="molecule type" value="Genomic_DNA"/>
</dbReference>
<dbReference type="Proteomes" id="UP000298579">
    <property type="component" value="Chromosome circular"/>
</dbReference>
<dbReference type="InterPro" id="IPR003959">
    <property type="entry name" value="ATPase_AAA_core"/>
</dbReference>
<dbReference type="GO" id="GO:0005524">
    <property type="term" value="F:ATP binding"/>
    <property type="evidence" value="ECO:0007669"/>
    <property type="project" value="UniProtKB-KW"/>
</dbReference>
<keyword evidence="1" id="KW-0067">ATP-binding</keyword>
<evidence type="ECO:0000313" key="4">
    <source>
        <dbReference type="EMBL" id="QCL77837.1"/>
    </source>
</evidence>
<feature type="domain" description="AAA+ ATPase" evidence="3">
    <location>
        <begin position="232"/>
        <end position="373"/>
    </location>
</feature>
<dbReference type="Gene3D" id="3.40.50.300">
    <property type="entry name" value="P-loop containing nucleotide triphosphate hydrolases"/>
    <property type="match status" value="1"/>
</dbReference>
<protein>
    <submittedName>
        <fullName evidence="4">AAA family ATPase</fullName>
    </submittedName>
</protein>
<dbReference type="InterPro" id="IPR000642">
    <property type="entry name" value="Peptidase_M41"/>
</dbReference>
<dbReference type="GO" id="GO:0004176">
    <property type="term" value="F:ATP-dependent peptidase activity"/>
    <property type="evidence" value="ECO:0007669"/>
    <property type="project" value="InterPro"/>
</dbReference>
<dbReference type="AlphaFoldDB" id="A0AAE6EDR7"/>
<evidence type="ECO:0000256" key="1">
    <source>
        <dbReference type="RuleBase" id="RU003651"/>
    </source>
</evidence>
<dbReference type="PANTHER" id="PTHR23076:SF97">
    <property type="entry name" value="ATP-DEPENDENT ZINC METALLOPROTEASE YME1L1"/>
    <property type="match status" value="1"/>
</dbReference>
<dbReference type="SUPFAM" id="SSF52540">
    <property type="entry name" value="P-loop containing nucleoside triphosphate hydrolases"/>
    <property type="match status" value="1"/>
</dbReference>
<keyword evidence="1" id="KW-0547">Nucleotide-binding</keyword>
<dbReference type="InterPro" id="IPR037219">
    <property type="entry name" value="Peptidase_M41-like"/>
</dbReference>
<proteinExistence type="inferred from homology"/>
<dbReference type="InterPro" id="IPR003960">
    <property type="entry name" value="ATPase_AAA_CS"/>
</dbReference>
<dbReference type="GO" id="GO:0006508">
    <property type="term" value="P:proteolysis"/>
    <property type="evidence" value="ECO:0007669"/>
    <property type="project" value="InterPro"/>
</dbReference>
<dbReference type="PANTHER" id="PTHR23076">
    <property type="entry name" value="METALLOPROTEASE M41 FTSH"/>
    <property type="match status" value="1"/>
</dbReference>
<organism evidence="4 5">
    <name type="scientific">Agrobacterium tumefaciens</name>
    <dbReference type="NCBI Taxonomy" id="358"/>
    <lineage>
        <taxon>Bacteria</taxon>
        <taxon>Pseudomonadati</taxon>
        <taxon>Pseudomonadota</taxon>
        <taxon>Alphaproteobacteria</taxon>
        <taxon>Hyphomicrobiales</taxon>
        <taxon>Rhizobiaceae</taxon>
        <taxon>Rhizobium/Agrobacterium group</taxon>
        <taxon>Agrobacterium</taxon>
        <taxon>Agrobacterium tumefaciens complex</taxon>
    </lineage>
</organism>
<sequence length="639" mass="69574">MSYRSISRPNSPPHLAIAVARCGARRALRPFLRRKNLAFIAVLIAPENTADYYRRAVSSLIEDPANADEYGNDPAVAFTVGESTIDARSFYSRIRYARQVVIITEKREYPPADFLAGADLVADIANPTTEHFIAAAREAKVPGMTEAHAEFLSTKTFDAILVSVRSTRPIMSSVRQMKRMEAKPVEPTPTPKVSPSVGLEDMHGYGKAKDWGIQLAEDLNAWRAGEIKWEDVDRGALLYGPPGCGKTSYAKALATTCSVELVVASAARWQSKGHLGDLLGAMRAAFTEATKKAPSVLFIDEFDSFGDRDSPTSDDHHRDYRRQVINGLLECLDPSEGREGVVVIGATNNPDGIDPALLRSGRLETMIEIPLPDAAARVEILRHHLKGYKIDGDLGKVVAATRSWSGADIEKLARDVRRLARRRQSAITESLLLEVMPKRYVMTANELRHAAVHEAGHAIVGLLLGCDVLVGVRIERDVPVGGARQSAGRASFEPADGIIRTSAHYDDRIAMLLGGIAAETVVFGFHADGAGGAPASDLALATDVATRAERHYGLGATLSVELGHGSHPLESIRKRDPELRRLVEYRLRKQFDRAVGMLAERRAELDGLVDVLVGKGHVTGDEVRAMLSRAPRDTTSVAR</sequence>
<dbReference type="RefSeq" id="WP_080826174.1">
    <property type="nucleotide sequence ID" value="NZ_CP039888.1"/>
</dbReference>
<dbReference type="SUPFAM" id="SSF140990">
    <property type="entry name" value="FtsH protease domain-like"/>
    <property type="match status" value="1"/>
</dbReference>
<dbReference type="Gene3D" id="1.10.8.60">
    <property type="match status" value="1"/>
</dbReference>
<dbReference type="GO" id="GO:0004222">
    <property type="term" value="F:metalloendopeptidase activity"/>
    <property type="evidence" value="ECO:0007669"/>
    <property type="project" value="InterPro"/>
</dbReference>
<dbReference type="InterPro" id="IPR003593">
    <property type="entry name" value="AAA+_ATPase"/>
</dbReference>
<dbReference type="Pfam" id="PF00004">
    <property type="entry name" value="AAA"/>
    <property type="match status" value="1"/>
</dbReference>
<evidence type="ECO:0000256" key="2">
    <source>
        <dbReference type="SAM" id="MobiDB-lite"/>
    </source>
</evidence>